<evidence type="ECO:0000313" key="3">
    <source>
        <dbReference type="EMBL" id="JAS81221.1"/>
    </source>
</evidence>
<dbReference type="GO" id="GO:0003964">
    <property type="term" value="F:RNA-directed DNA polymerase activity"/>
    <property type="evidence" value="ECO:0007669"/>
    <property type="project" value="UniProtKB-EC"/>
</dbReference>
<dbReference type="InterPro" id="IPR041588">
    <property type="entry name" value="Integrase_H2C2"/>
</dbReference>
<evidence type="ECO:0000256" key="1">
    <source>
        <dbReference type="ARBA" id="ARBA00012493"/>
    </source>
</evidence>
<feature type="domain" description="Integrase zinc-binding" evidence="2">
    <location>
        <begin position="121"/>
        <end position="173"/>
    </location>
</feature>
<feature type="non-terminal residue" evidence="3">
    <location>
        <position position="207"/>
    </location>
</feature>
<evidence type="ECO:0000259" key="2">
    <source>
        <dbReference type="Pfam" id="PF17921"/>
    </source>
</evidence>
<sequence length="207" mass="24144">RLQRIFLDIIPYDPKILYIKGTNMHIADVLSRNCKTAENTTMQEKDLEVISIFSIHPYNQLLRVKEETLKSSTLQELIQIIQNGWPKSKTELPKSLHLFWNFRDEMMVEDGVVFKGTKVVIPNGMKTDIIKAIHTGHQGIQSCYQRARESLYWPNMFEDLSDFIRSCTVCQSQSRAEIKEPIKSKQIPIRPWEVTAADYFKFKGKSY</sequence>
<dbReference type="EMBL" id="GECU01026485">
    <property type="protein sequence ID" value="JAS81221.1"/>
    <property type="molecule type" value="Transcribed_RNA"/>
</dbReference>
<gene>
    <name evidence="3" type="ORF">g.14392</name>
</gene>
<dbReference type="PANTHER" id="PTHR37984:SF5">
    <property type="entry name" value="PROTEIN NYNRIN-LIKE"/>
    <property type="match status" value="1"/>
</dbReference>
<dbReference type="AlphaFoldDB" id="A0A1B6I2Q9"/>
<dbReference type="InterPro" id="IPR050951">
    <property type="entry name" value="Retrovirus_Pol_polyprotein"/>
</dbReference>
<dbReference type="Gene3D" id="1.10.340.70">
    <property type="match status" value="1"/>
</dbReference>
<dbReference type="FunFam" id="1.10.340.70:FF:000003">
    <property type="entry name" value="Protein CBG25708"/>
    <property type="match status" value="1"/>
</dbReference>
<dbReference type="Pfam" id="PF17921">
    <property type="entry name" value="Integrase_H2C2"/>
    <property type="match status" value="1"/>
</dbReference>
<name>A0A1B6I2Q9_9HEMI</name>
<organism evidence="3">
    <name type="scientific">Homalodisca liturata</name>
    <dbReference type="NCBI Taxonomy" id="320908"/>
    <lineage>
        <taxon>Eukaryota</taxon>
        <taxon>Metazoa</taxon>
        <taxon>Ecdysozoa</taxon>
        <taxon>Arthropoda</taxon>
        <taxon>Hexapoda</taxon>
        <taxon>Insecta</taxon>
        <taxon>Pterygota</taxon>
        <taxon>Neoptera</taxon>
        <taxon>Paraneoptera</taxon>
        <taxon>Hemiptera</taxon>
        <taxon>Auchenorrhyncha</taxon>
        <taxon>Membracoidea</taxon>
        <taxon>Cicadellidae</taxon>
        <taxon>Cicadellinae</taxon>
        <taxon>Proconiini</taxon>
        <taxon>Homalodisca</taxon>
    </lineage>
</organism>
<dbReference type="PANTHER" id="PTHR37984">
    <property type="entry name" value="PROTEIN CBG26694"/>
    <property type="match status" value="1"/>
</dbReference>
<reference evidence="3" key="1">
    <citation type="submission" date="2015-11" db="EMBL/GenBank/DDBJ databases">
        <title>De novo transcriptome assembly of four potential Pierce s Disease insect vectors from Arizona vineyards.</title>
        <authorList>
            <person name="Tassone E.E."/>
        </authorList>
    </citation>
    <scope>NUCLEOTIDE SEQUENCE</scope>
</reference>
<proteinExistence type="predicted"/>
<feature type="non-terminal residue" evidence="3">
    <location>
        <position position="1"/>
    </location>
</feature>
<dbReference type="EC" id="2.7.7.49" evidence="1"/>
<accession>A0A1B6I2Q9</accession>
<protein>
    <recommendedName>
        <fullName evidence="1">RNA-directed DNA polymerase</fullName>
        <ecNumber evidence="1">2.7.7.49</ecNumber>
    </recommendedName>
</protein>